<organism evidence="7 8">
    <name type="scientific">Gleimia hominis</name>
    <dbReference type="NCBI Taxonomy" id="595468"/>
    <lineage>
        <taxon>Bacteria</taxon>
        <taxon>Bacillati</taxon>
        <taxon>Actinomycetota</taxon>
        <taxon>Actinomycetes</taxon>
        <taxon>Actinomycetales</taxon>
        <taxon>Actinomycetaceae</taxon>
        <taxon>Gleimia</taxon>
    </lineage>
</organism>
<dbReference type="Pfam" id="PF12464">
    <property type="entry name" value="Mac"/>
    <property type="match status" value="1"/>
</dbReference>
<dbReference type="InterPro" id="IPR039369">
    <property type="entry name" value="LacA-like"/>
</dbReference>
<dbReference type="Gene3D" id="2.160.10.10">
    <property type="entry name" value="Hexapeptide repeat proteins"/>
    <property type="match status" value="1"/>
</dbReference>
<evidence type="ECO:0000313" key="7">
    <source>
        <dbReference type="EMBL" id="MDT3766781.1"/>
    </source>
</evidence>
<dbReference type="InterPro" id="IPR001451">
    <property type="entry name" value="Hexapep"/>
</dbReference>
<dbReference type="RefSeq" id="WP_313271942.1">
    <property type="nucleotide sequence ID" value="NZ_JASXSX010000001.1"/>
</dbReference>
<dbReference type="EC" id="2.3.1.-" evidence="5"/>
<keyword evidence="4 5" id="KW-0012">Acyltransferase</keyword>
<sequence>MRTNNFRHDDRSNKQRMDSGDWYIAEDPELAAQYKKALLAMRHAEDRYPYDPAGAQEEYSSLLGSVGEDVHIRPPARFDYGCNTYIGEGTFVNYGLACLDVAKVTIGKNCQIATNVQLLTALHPLEVEPRKARWEAADPITIGDNVWLGGGVIVCPGVTIGDNSVIGAGSVVVKDIPENVIAVGNPCKVLRKLPKYEGGPIDTETNSLNTGF</sequence>
<evidence type="ECO:0000256" key="4">
    <source>
        <dbReference type="ARBA" id="ARBA00023315"/>
    </source>
</evidence>
<evidence type="ECO:0000256" key="1">
    <source>
        <dbReference type="ARBA" id="ARBA00007274"/>
    </source>
</evidence>
<dbReference type="InterPro" id="IPR011004">
    <property type="entry name" value="Trimer_LpxA-like_sf"/>
</dbReference>
<dbReference type="InterPro" id="IPR018357">
    <property type="entry name" value="Hexapep_transf_CS"/>
</dbReference>
<comment type="similarity">
    <text evidence="1 5">Belongs to the transferase hexapeptide repeat family.</text>
</comment>
<evidence type="ECO:0000256" key="2">
    <source>
        <dbReference type="ARBA" id="ARBA00022679"/>
    </source>
</evidence>
<accession>A0ABU3I8T8</accession>
<dbReference type="Pfam" id="PF00132">
    <property type="entry name" value="Hexapep"/>
    <property type="match status" value="1"/>
</dbReference>
<keyword evidence="8" id="KW-1185">Reference proteome</keyword>
<keyword evidence="2 5" id="KW-0808">Transferase</keyword>
<evidence type="ECO:0000256" key="5">
    <source>
        <dbReference type="RuleBase" id="RU367021"/>
    </source>
</evidence>
<evidence type="ECO:0000259" key="6">
    <source>
        <dbReference type="SMART" id="SM01266"/>
    </source>
</evidence>
<dbReference type="SUPFAM" id="SSF51161">
    <property type="entry name" value="Trimeric LpxA-like enzymes"/>
    <property type="match status" value="1"/>
</dbReference>
<dbReference type="CDD" id="cd03357">
    <property type="entry name" value="LbH_MAT_GAT"/>
    <property type="match status" value="1"/>
</dbReference>
<comment type="caution">
    <text evidence="7">The sequence shown here is derived from an EMBL/GenBank/DDBJ whole genome shotgun (WGS) entry which is preliminary data.</text>
</comment>
<reference evidence="7 8" key="1">
    <citation type="submission" date="2023-06" db="EMBL/GenBank/DDBJ databases">
        <title>Draft genome sequence of Gleimia hominis type strain CCUG 57540T.</title>
        <authorList>
            <person name="Salva-Serra F."/>
            <person name="Cardew S."/>
            <person name="Jensie Markopoulos S."/>
            <person name="Ohlen M."/>
            <person name="Inganas E."/>
            <person name="Svensson-Stadler L."/>
            <person name="Moore E.R.B."/>
        </authorList>
    </citation>
    <scope>NUCLEOTIDE SEQUENCE [LARGE SCALE GENOMIC DNA]</scope>
    <source>
        <strain evidence="7 8">CCUG 57540</strain>
    </source>
</reference>
<name>A0ABU3I8T8_9ACTO</name>
<dbReference type="Proteomes" id="UP001247542">
    <property type="component" value="Unassembled WGS sequence"/>
</dbReference>
<dbReference type="PANTHER" id="PTHR43017">
    <property type="entry name" value="GALACTOSIDE O-ACETYLTRANSFERASE"/>
    <property type="match status" value="1"/>
</dbReference>
<keyword evidence="3" id="KW-0677">Repeat</keyword>
<dbReference type="GO" id="GO:0016746">
    <property type="term" value="F:acyltransferase activity"/>
    <property type="evidence" value="ECO:0007669"/>
    <property type="project" value="UniProtKB-KW"/>
</dbReference>
<dbReference type="PANTHER" id="PTHR43017:SF1">
    <property type="entry name" value="ACETYLTRANSFERASE YJL218W-RELATED"/>
    <property type="match status" value="1"/>
</dbReference>
<proteinExistence type="inferred from homology"/>
<dbReference type="SMART" id="SM01266">
    <property type="entry name" value="Mac"/>
    <property type="match status" value="1"/>
</dbReference>
<feature type="domain" description="Maltose/galactoside acetyltransferase" evidence="6">
    <location>
        <begin position="14"/>
        <end position="68"/>
    </location>
</feature>
<dbReference type="EMBL" id="JASXSX010000001">
    <property type="protein sequence ID" value="MDT3766781.1"/>
    <property type="molecule type" value="Genomic_DNA"/>
</dbReference>
<evidence type="ECO:0000313" key="8">
    <source>
        <dbReference type="Proteomes" id="UP001247542"/>
    </source>
</evidence>
<gene>
    <name evidence="7" type="ORF">QS713_01695</name>
</gene>
<evidence type="ECO:0000256" key="3">
    <source>
        <dbReference type="ARBA" id="ARBA00022737"/>
    </source>
</evidence>
<protein>
    <recommendedName>
        <fullName evidence="5">Acetyltransferase</fullName>
        <ecNumber evidence="5">2.3.1.-</ecNumber>
    </recommendedName>
</protein>
<dbReference type="InterPro" id="IPR024688">
    <property type="entry name" value="Mac_dom"/>
</dbReference>
<dbReference type="PROSITE" id="PS00101">
    <property type="entry name" value="HEXAPEP_TRANSFERASES"/>
    <property type="match status" value="1"/>
</dbReference>